<dbReference type="Proteomes" id="UP000593575">
    <property type="component" value="Unassembled WGS sequence"/>
</dbReference>
<accession>A0A7J9KFD1</accession>
<feature type="non-terminal residue" evidence="1">
    <location>
        <position position="160"/>
    </location>
</feature>
<reference evidence="1 2" key="1">
    <citation type="journal article" date="2019" name="Genome Biol. Evol.">
        <title>Insights into the evolution of the New World diploid cottons (Gossypium, subgenus Houzingenia) based on genome sequencing.</title>
        <authorList>
            <person name="Grover C.E."/>
            <person name="Arick M.A. 2nd"/>
            <person name="Thrash A."/>
            <person name="Conover J.L."/>
            <person name="Sanders W.S."/>
            <person name="Peterson D.G."/>
            <person name="Frelichowski J.E."/>
            <person name="Scheffler J.A."/>
            <person name="Scheffler B.E."/>
            <person name="Wendel J.F."/>
        </authorList>
    </citation>
    <scope>NUCLEOTIDE SEQUENCE [LARGE SCALE GENOMIC DNA]</scope>
    <source>
        <strain evidence="1">6</strain>
        <tissue evidence="1">Leaf</tissue>
    </source>
</reference>
<evidence type="ECO:0000313" key="2">
    <source>
        <dbReference type="Proteomes" id="UP000593575"/>
    </source>
</evidence>
<sequence>IEADRVPNQEDNKNIKLVSDLIESTNSSWKTELVRGTFQSDVVEKILQIPLVETAHEDFQVWRGEPTGEFSVRSAYKLLHEPKLEAIKEKKLTLHSTGNIQQVFKRGRATVHFNAAFDHQSFRSASGLIVWNEEGEILTTQTVIHSGIANPFTVEAYAGL</sequence>
<name>A0A7J9KFD1_9ROSI</name>
<organism evidence="1 2">
    <name type="scientific">Gossypium armourianum</name>
    <dbReference type="NCBI Taxonomy" id="34283"/>
    <lineage>
        <taxon>Eukaryota</taxon>
        <taxon>Viridiplantae</taxon>
        <taxon>Streptophyta</taxon>
        <taxon>Embryophyta</taxon>
        <taxon>Tracheophyta</taxon>
        <taxon>Spermatophyta</taxon>
        <taxon>Magnoliopsida</taxon>
        <taxon>eudicotyledons</taxon>
        <taxon>Gunneridae</taxon>
        <taxon>Pentapetalae</taxon>
        <taxon>rosids</taxon>
        <taxon>malvids</taxon>
        <taxon>Malvales</taxon>
        <taxon>Malvaceae</taxon>
        <taxon>Malvoideae</taxon>
        <taxon>Gossypium</taxon>
    </lineage>
</organism>
<proteinExistence type="predicted"/>
<dbReference type="EMBL" id="JABFAE010413201">
    <property type="protein sequence ID" value="MBA0845143.1"/>
    <property type="molecule type" value="Genomic_DNA"/>
</dbReference>
<evidence type="ECO:0000313" key="1">
    <source>
        <dbReference type="EMBL" id="MBA0845143.1"/>
    </source>
</evidence>
<protein>
    <submittedName>
        <fullName evidence="1">Uncharacterized protein</fullName>
    </submittedName>
</protein>
<gene>
    <name evidence="1" type="ORF">Goarm_005848</name>
</gene>
<dbReference type="AlphaFoldDB" id="A0A7J9KFD1"/>
<comment type="caution">
    <text evidence="1">The sequence shown here is derived from an EMBL/GenBank/DDBJ whole genome shotgun (WGS) entry which is preliminary data.</text>
</comment>
<keyword evidence="2" id="KW-1185">Reference proteome</keyword>